<keyword evidence="7" id="KW-0902">Two-component regulatory system</keyword>
<dbReference type="InterPro" id="IPR005467">
    <property type="entry name" value="His_kinase_dom"/>
</dbReference>
<dbReference type="AlphaFoldDB" id="F5RBA1"/>
<feature type="domain" description="HAMP" evidence="9">
    <location>
        <begin position="179"/>
        <end position="231"/>
    </location>
</feature>
<dbReference type="EMBL" id="AFHG01000042">
    <property type="protein sequence ID" value="EGK72237.1"/>
    <property type="molecule type" value="Genomic_DNA"/>
</dbReference>
<organism evidence="10 11">
    <name type="scientific">Methyloversatilis universalis (strain ATCC BAA-1314 / DSM 25237 / JCM 13912 / CCUG 52030 / FAM5)</name>
    <dbReference type="NCBI Taxonomy" id="1000565"/>
    <lineage>
        <taxon>Bacteria</taxon>
        <taxon>Pseudomonadati</taxon>
        <taxon>Pseudomonadota</taxon>
        <taxon>Betaproteobacteria</taxon>
        <taxon>Nitrosomonadales</taxon>
        <taxon>Sterolibacteriaceae</taxon>
        <taxon>Methyloversatilis</taxon>
    </lineage>
</organism>
<evidence type="ECO:0000259" key="8">
    <source>
        <dbReference type="PROSITE" id="PS50109"/>
    </source>
</evidence>
<dbReference type="Gene3D" id="1.20.5.1930">
    <property type="match status" value="1"/>
</dbReference>
<evidence type="ECO:0000256" key="3">
    <source>
        <dbReference type="ARBA" id="ARBA00012438"/>
    </source>
</evidence>
<dbReference type="SUPFAM" id="SSF55874">
    <property type="entry name" value="ATPase domain of HSP90 chaperone/DNA topoisomerase II/histidine kinase"/>
    <property type="match status" value="1"/>
</dbReference>
<dbReference type="Pfam" id="PF07730">
    <property type="entry name" value="HisKA_3"/>
    <property type="match status" value="1"/>
</dbReference>
<dbReference type="PANTHER" id="PTHR24421">
    <property type="entry name" value="NITRATE/NITRITE SENSOR PROTEIN NARX-RELATED"/>
    <property type="match status" value="1"/>
</dbReference>
<evidence type="ECO:0000256" key="6">
    <source>
        <dbReference type="ARBA" id="ARBA00022777"/>
    </source>
</evidence>
<evidence type="ECO:0000313" key="10">
    <source>
        <dbReference type="EMBL" id="EGK72237.1"/>
    </source>
</evidence>
<dbReference type="Gene3D" id="3.30.565.10">
    <property type="entry name" value="Histidine kinase-like ATPase, C-terminal domain"/>
    <property type="match status" value="1"/>
</dbReference>
<dbReference type="SMART" id="SM00304">
    <property type="entry name" value="HAMP"/>
    <property type="match status" value="1"/>
</dbReference>
<evidence type="ECO:0000259" key="9">
    <source>
        <dbReference type="PROSITE" id="PS50885"/>
    </source>
</evidence>
<evidence type="ECO:0000256" key="1">
    <source>
        <dbReference type="ARBA" id="ARBA00000085"/>
    </source>
</evidence>
<dbReference type="Proteomes" id="UP000005019">
    <property type="component" value="Unassembled WGS sequence"/>
</dbReference>
<dbReference type="CDD" id="cd16917">
    <property type="entry name" value="HATPase_UhpB-NarQ-NarX-like"/>
    <property type="match status" value="1"/>
</dbReference>
<evidence type="ECO:0000256" key="2">
    <source>
        <dbReference type="ARBA" id="ARBA00004370"/>
    </source>
</evidence>
<evidence type="ECO:0000256" key="7">
    <source>
        <dbReference type="ARBA" id="ARBA00023012"/>
    </source>
</evidence>
<evidence type="ECO:0000256" key="4">
    <source>
        <dbReference type="ARBA" id="ARBA00022553"/>
    </source>
</evidence>
<protein>
    <recommendedName>
        <fullName evidence="3">histidine kinase</fullName>
        <ecNumber evidence="3">2.7.13.3</ecNumber>
    </recommendedName>
</protein>
<dbReference type="GO" id="GO:0000155">
    <property type="term" value="F:phosphorelay sensor kinase activity"/>
    <property type="evidence" value="ECO:0007669"/>
    <property type="project" value="InterPro"/>
</dbReference>
<name>F5RBA1_METUF</name>
<dbReference type="InterPro" id="IPR036890">
    <property type="entry name" value="HATPase_C_sf"/>
</dbReference>
<keyword evidence="11" id="KW-1185">Reference proteome</keyword>
<comment type="subcellular location">
    <subcellularLocation>
        <location evidence="2">Membrane</location>
    </subcellularLocation>
</comment>
<comment type="caution">
    <text evidence="10">The sequence shown here is derived from an EMBL/GenBank/DDBJ whole genome shotgun (WGS) entry which is preliminary data.</text>
</comment>
<dbReference type="OrthoDB" id="9782588at2"/>
<dbReference type="GO" id="GO:0016020">
    <property type="term" value="C:membrane"/>
    <property type="evidence" value="ECO:0007669"/>
    <property type="project" value="UniProtKB-SubCell"/>
</dbReference>
<gene>
    <name evidence="10" type="ORF">METUNv1_01541</name>
</gene>
<dbReference type="SMART" id="SM00387">
    <property type="entry name" value="HATPase_c"/>
    <property type="match status" value="1"/>
</dbReference>
<dbReference type="InterPro" id="IPR003660">
    <property type="entry name" value="HAMP_dom"/>
</dbReference>
<dbReference type="RefSeq" id="WP_008060449.1">
    <property type="nucleotide sequence ID" value="NZ_AFHG01000042.1"/>
</dbReference>
<sequence>MKRVDLKRILLIRITLFALLLLACAIAFTLVQTRERLHADIPRTGDTIKQLIENEISRVSPPFVRDLGTLELNDLEGIGRLVHFCAEVINIYSRPVVQRCFGDAEAPAWLPASLMRQVVGEEARYVGAVGRYPGIKVGELFLTPNYNSVAQSVGTAIRNLLIITAGVLLLNVLVYLPVRRVLRPADDILRGVERMQAGDLSVRLPSFELIELQRIGEGFNHLADRLQHTMDEQRLLARRLLDVREEERRRLARELHDELGQCLTSIQAEAAYARELAHDQLPALTPCAEAISRITAHMMEVLQLILRELRPVGLEAFGLAACLEQLIDSRNRSSHGRCLHTLDIQGDPSGLADNLNVSLYRIVQESLTNAQKHADARHIAVSLRCAGGEVRLQVDDDGRPLEGAKFEGGLGVLGMRERVNALGGRLTLTPRSEGGLRVEVVLPADAGAATNRIEGVLA</sequence>
<feature type="domain" description="Histidine kinase" evidence="8">
    <location>
        <begin position="359"/>
        <end position="446"/>
    </location>
</feature>
<reference evidence="10 11" key="1">
    <citation type="journal article" date="2011" name="J. Bacteriol.">
        <title>Genome sequence of Methyloversatilis universalis FAM5T, a methylotrophic representative of the order Rhodocyclales.</title>
        <authorList>
            <person name="Kittichotirat W."/>
            <person name="Good N.M."/>
            <person name="Hall R."/>
            <person name="Bringel F."/>
            <person name="Lajus A."/>
            <person name="Medigue C."/>
            <person name="Smalley N.E."/>
            <person name="Beck D."/>
            <person name="Bumgarner R."/>
            <person name="Vuilleumier S."/>
            <person name="Kalyuzhnaya M.G."/>
        </authorList>
    </citation>
    <scope>NUCLEOTIDE SEQUENCE [LARGE SCALE GENOMIC DNA]</scope>
    <source>
        <strain evidence="11">ATCC BAA-1314 / JCM 13912 / FAM5</strain>
    </source>
</reference>
<evidence type="ECO:0000313" key="11">
    <source>
        <dbReference type="Proteomes" id="UP000005019"/>
    </source>
</evidence>
<dbReference type="eggNOG" id="COG4585">
    <property type="taxonomic scope" value="Bacteria"/>
</dbReference>
<keyword evidence="6 10" id="KW-0418">Kinase</keyword>
<dbReference type="InterPro" id="IPR011712">
    <property type="entry name" value="Sig_transdc_His_kin_sub3_dim/P"/>
</dbReference>
<dbReference type="PANTHER" id="PTHR24421:SF58">
    <property type="entry name" value="SIGNAL TRANSDUCTION HISTIDINE-PROTEIN KINASE_PHOSPHATASE UHPB"/>
    <property type="match status" value="1"/>
</dbReference>
<dbReference type="GO" id="GO:0046983">
    <property type="term" value="F:protein dimerization activity"/>
    <property type="evidence" value="ECO:0007669"/>
    <property type="project" value="InterPro"/>
</dbReference>
<keyword evidence="4" id="KW-0597">Phosphoprotein</keyword>
<dbReference type="EC" id="2.7.13.3" evidence="3"/>
<comment type="catalytic activity">
    <reaction evidence="1">
        <text>ATP + protein L-histidine = ADP + protein N-phospho-L-histidine.</text>
        <dbReference type="EC" id="2.7.13.3"/>
    </reaction>
</comment>
<evidence type="ECO:0000256" key="5">
    <source>
        <dbReference type="ARBA" id="ARBA00022679"/>
    </source>
</evidence>
<dbReference type="STRING" id="1000565.METUNv1_01541"/>
<dbReference type="InterPro" id="IPR050482">
    <property type="entry name" value="Sensor_HK_TwoCompSys"/>
</dbReference>
<dbReference type="Pfam" id="PF00672">
    <property type="entry name" value="HAMP"/>
    <property type="match status" value="1"/>
</dbReference>
<dbReference type="CDD" id="cd06225">
    <property type="entry name" value="HAMP"/>
    <property type="match status" value="1"/>
</dbReference>
<dbReference type="PROSITE" id="PS51257">
    <property type="entry name" value="PROKAR_LIPOPROTEIN"/>
    <property type="match status" value="1"/>
</dbReference>
<dbReference type="Pfam" id="PF02518">
    <property type="entry name" value="HATPase_c"/>
    <property type="match status" value="1"/>
</dbReference>
<dbReference type="PROSITE" id="PS50885">
    <property type="entry name" value="HAMP"/>
    <property type="match status" value="1"/>
</dbReference>
<dbReference type="PROSITE" id="PS50109">
    <property type="entry name" value="HIS_KIN"/>
    <property type="match status" value="1"/>
</dbReference>
<accession>F5RBA1</accession>
<dbReference type="Gene3D" id="6.10.340.10">
    <property type="match status" value="1"/>
</dbReference>
<dbReference type="InterPro" id="IPR003594">
    <property type="entry name" value="HATPase_dom"/>
</dbReference>
<keyword evidence="5" id="KW-0808">Transferase</keyword>
<proteinExistence type="predicted"/>